<comment type="caution">
    <text evidence="4">The sequence shown here is derived from an EMBL/GenBank/DDBJ whole genome shotgun (WGS) entry which is preliminary data.</text>
</comment>
<name>A0A1A6C683_9GAMM</name>
<protein>
    <recommendedName>
        <fullName evidence="2">DNA-binding transcriptional regulator BolA</fullName>
    </recommendedName>
</protein>
<comment type="similarity">
    <text evidence="1 3">Belongs to the BolA/IbaG family.</text>
</comment>
<dbReference type="GO" id="GO:0006351">
    <property type="term" value="P:DNA-templated transcription"/>
    <property type="evidence" value="ECO:0007669"/>
    <property type="project" value="TreeGrafter"/>
</dbReference>
<reference evidence="4 5" key="1">
    <citation type="journal article" date="2014" name="Genome Announc.">
        <title>Draft Genome Sequence of the Iron-Oxidizing, Acidophilic, and Halotolerant 'Thiobacillus prosperus' Type Strain DSM 5130.</title>
        <authorList>
            <person name="Ossandon F.J."/>
            <person name="Cardenas J.P."/>
            <person name="Corbett M."/>
            <person name="Quatrini R."/>
            <person name="Holmes D.S."/>
            <person name="Watkin E."/>
        </authorList>
    </citation>
    <scope>NUCLEOTIDE SEQUENCE [LARGE SCALE GENOMIC DNA]</scope>
    <source>
        <strain evidence="4 5">DSM 5130</strain>
    </source>
</reference>
<dbReference type="Pfam" id="PF01722">
    <property type="entry name" value="BolA"/>
    <property type="match status" value="1"/>
</dbReference>
<accession>A0A1A6C683</accession>
<proteinExistence type="inferred from homology"/>
<dbReference type="Proteomes" id="UP000029273">
    <property type="component" value="Unassembled WGS sequence"/>
</dbReference>
<evidence type="ECO:0000313" key="5">
    <source>
        <dbReference type="Proteomes" id="UP000029273"/>
    </source>
</evidence>
<dbReference type="FunFam" id="3.30.300.90:FF:000001">
    <property type="entry name" value="Transcriptional regulator BolA"/>
    <property type="match status" value="1"/>
</dbReference>
<dbReference type="GO" id="GO:1990229">
    <property type="term" value="C:iron-sulfur cluster assembly complex"/>
    <property type="evidence" value="ECO:0007669"/>
    <property type="project" value="UniProtKB-ARBA"/>
</dbReference>
<evidence type="ECO:0000313" key="4">
    <source>
        <dbReference type="EMBL" id="OBS10045.1"/>
    </source>
</evidence>
<dbReference type="SUPFAM" id="SSF82657">
    <property type="entry name" value="BolA-like"/>
    <property type="match status" value="1"/>
</dbReference>
<dbReference type="STRING" id="160660.BJI67_11605"/>
<evidence type="ECO:0000256" key="2">
    <source>
        <dbReference type="ARBA" id="ARBA00074073"/>
    </source>
</evidence>
<evidence type="ECO:0000256" key="3">
    <source>
        <dbReference type="RuleBase" id="RU003860"/>
    </source>
</evidence>
<dbReference type="InterPro" id="IPR050961">
    <property type="entry name" value="BolA/IbaG_stress_morph_reg"/>
</dbReference>
<organism evidence="4 5">
    <name type="scientific">Acidihalobacter prosperus</name>
    <dbReference type="NCBI Taxonomy" id="160660"/>
    <lineage>
        <taxon>Bacteria</taxon>
        <taxon>Pseudomonadati</taxon>
        <taxon>Pseudomonadota</taxon>
        <taxon>Gammaproteobacteria</taxon>
        <taxon>Chromatiales</taxon>
        <taxon>Ectothiorhodospiraceae</taxon>
        <taxon>Acidihalobacter</taxon>
    </lineage>
</organism>
<sequence>MSRQQLIERKLTDALEPEFIEVVNESGNHNVPPGSESHFKVTVVSAAFDGERLIQRHRRVNQILADEFSEGLHALALHTLSPDEWFERAGHVPESPLCMGGSKG</sequence>
<dbReference type="OrthoDB" id="9801469at2"/>
<dbReference type="AlphaFoldDB" id="A0A1A6C683"/>
<dbReference type="PANTHER" id="PTHR46229">
    <property type="entry name" value="BOLA TRANSCRIPTION REGULATOR"/>
    <property type="match status" value="1"/>
</dbReference>
<dbReference type="InterPro" id="IPR036065">
    <property type="entry name" value="BolA-like_sf"/>
</dbReference>
<evidence type="ECO:0000256" key="1">
    <source>
        <dbReference type="ARBA" id="ARBA00005578"/>
    </source>
</evidence>
<dbReference type="GO" id="GO:0005829">
    <property type="term" value="C:cytosol"/>
    <property type="evidence" value="ECO:0007669"/>
    <property type="project" value="TreeGrafter"/>
</dbReference>
<dbReference type="EMBL" id="JQSG02000002">
    <property type="protein sequence ID" value="OBS10045.1"/>
    <property type="molecule type" value="Genomic_DNA"/>
</dbReference>
<dbReference type="Gene3D" id="3.30.300.90">
    <property type="entry name" value="BolA-like"/>
    <property type="match status" value="1"/>
</dbReference>
<dbReference type="PIRSF" id="PIRSF003113">
    <property type="entry name" value="BolA"/>
    <property type="match status" value="1"/>
</dbReference>
<dbReference type="InterPro" id="IPR002634">
    <property type="entry name" value="BolA"/>
</dbReference>
<gene>
    <name evidence="4" type="ORF">Thpro_021095</name>
</gene>
<dbReference type="RefSeq" id="WP_038093807.1">
    <property type="nucleotide sequence ID" value="NZ_JQSG02000002.1"/>
</dbReference>
<keyword evidence="5" id="KW-1185">Reference proteome</keyword>
<dbReference type="PANTHER" id="PTHR46229:SF2">
    <property type="entry name" value="BOLA-LIKE PROTEIN 1"/>
    <property type="match status" value="1"/>
</dbReference>